<protein>
    <submittedName>
        <fullName evidence="2">Uncharacterized protein</fullName>
    </submittedName>
</protein>
<sequence>MARNARKPLVRRLVVAALIGAAVAGGTAAAPHHVAHGVLPPVAAHR</sequence>
<feature type="chain" id="PRO_5047316441" evidence="1">
    <location>
        <begin position="25"/>
        <end position="46"/>
    </location>
</feature>
<keyword evidence="1" id="KW-0732">Signal</keyword>
<proteinExistence type="predicted"/>
<feature type="signal peptide" evidence="1">
    <location>
        <begin position="1"/>
        <end position="24"/>
    </location>
</feature>
<organism evidence="2 3">
    <name type="scientific">Actinoallomurus spadix</name>
    <dbReference type="NCBI Taxonomy" id="79912"/>
    <lineage>
        <taxon>Bacteria</taxon>
        <taxon>Bacillati</taxon>
        <taxon>Actinomycetota</taxon>
        <taxon>Actinomycetes</taxon>
        <taxon>Streptosporangiales</taxon>
        <taxon>Thermomonosporaceae</taxon>
        <taxon>Actinoallomurus</taxon>
    </lineage>
</organism>
<dbReference type="RefSeq" id="WP_252799846.1">
    <property type="nucleotide sequence ID" value="NZ_BAAABM010000007.1"/>
</dbReference>
<evidence type="ECO:0000313" key="3">
    <source>
        <dbReference type="Proteomes" id="UP001501822"/>
    </source>
</evidence>
<evidence type="ECO:0000256" key="1">
    <source>
        <dbReference type="SAM" id="SignalP"/>
    </source>
</evidence>
<evidence type="ECO:0000313" key="2">
    <source>
        <dbReference type="EMBL" id="GAA0324326.1"/>
    </source>
</evidence>
<reference evidence="2 3" key="1">
    <citation type="journal article" date="2019" name="Int. J. Syst. Evol. Microbiol.">
        <title>The Global Catalogue of Microorganisms (GCM) 10K type strain sequencing project: providing services to taxonomists for standard genome sequencing and annotation.</title>
        <authorList>
            <consortium name="The Broad Institute Genomics Platform"/>
            <consortium name="The Broad Institute Genome Sequencing Center for Infectious Disease"/>
            <person name="Wu L."/>
            <person name="Ma J."/>
        </authorList>
    </citation>
    <scope>NUCLEOTIDE SEQUENCE [LARGE SCALE GENOMIC DNA]</scope>
    <source>
        <strain evidence="2 3">JCM 3146</strain>
    </source>
</reference>
<accession>A0ABN0W3Y1</accession>
<keyword evidence="3" id="KW-1185">Reference proteome</keyword>
<gene>
    <name evidence="2" type="ORF">GCM10010151_12720</name>
</gene>
<dbReference type="EMBL" id="BAAABM010000007">
    <property type="protein sequence ID" value="GAA0324326.1"/>
    <property type="molecule type" value="Genomic_DNA"/>
</dbReference>
<name>A0ABN0W3Y1_9ACTN</name>
<comment type="caution">
    <text evidence="2">The sequence shown here is derived from an EMBL/GenBank/DDBJ whole genome shotgun (WGS) entry which is preliminary data.</text>
</comment>
<dbReference type="Proteomes" id="UP001501822">
    <property type="component" value="Unassembled WGS sequence"/>
</dbReference>